<feature type="transmembrane region" description="Helical" evidence="7">
    <location>
        <begin position="820"/>
        <end position="842"/>
    </location>
</feature>
<sequence length="998" mass="111397">MRKYLSRATDAVLTNPVISTLTILFLLACSLYLASRLSINSNNLDLLPPDNPSVIKTRQVIQMIGGNGFYTVALKFHDERGMTDHLNKAFAAKRDGDFETQKKELESADEAKRKNLSYYKSKELALKRASDRLAESLLADKEFVRYVSFRYNVTFLQERLPLFLQTQDLLEIRKRIKRKIDDEVEKANPFYIKLTNKEYNPDFSDILSKYQKLAKRDIFDEYNISPDKGMLIVLVKPTGSFVDIEFDKKLDRAIAAHIEKLKLENSGVFAGFTGTYKLHLDDYETLIGALKPIGIASVAGIAILLLLFFRNPLFIIILLISLGSGLIATFGLTGLFIGQLNSVTSIIGSILMGLGIDYGIQFLYRFREEFTKKQDLVRSIKDTIYHTGIASLSSALTTTSAFVVLSFSEFRGFSEFGIIATYGILIIAIAMYGVTAVQITLLLRWFPKASSFFLLTEGQQTPSGILRKFYSRPGLLSVLVVIFVVATGVFAPKVEFDVNGRNLLVENLESLNLYDEISDRFDISSDPQAIVVDTLEESEAVFDYFNPVPKSIEGSVDQVVSLWNFVPAYSQQLANRKILDQIKKDMKPVKPSFLKPEQRKYLPKARAFLAVQPYDYKKVPDIFSSQFKEVPNSKAKGHLVFIYPKVALWHGGKLLEFFSAVGEMQIPKISRRNLNAILDSSGAVKKGSILPSEDKYSPEQERALLRALNSYSKEKLLSLSILPGTANEILQNRPFANLKQVRSLTFKATTAGSLMLFANLILIVQREGLLAFGLTLFLVVLVLVLFYRAFLPAILSLIPLLLGIVVTVGTMALIDLKLNFMNVLVFPVIVGYGIQNGIYIYYRFREDHDIVRAMAMVGPAVIASTLTTLVGWSALLIADQRGLHSIGKVATIGIGACLLIALTLLPAILELAYKTRKEEESETVPLGLGPEDEENHLQMSTSRVAETSWKDSSFDFDSELEENSNRKSPKKKAASKKASPKKASAKKKVASKKGAKKK</sequence>
<dbReference type="Proteomes" id="UP000231962">
    <property type="component" value="Unassembled WGS sequence"/>
</dbReference>
<evidence type="ECO:0000256" key="1">
    <source>
        <dbReference type="ARBA" id="ARBA00004651"/>
    </source>
</evidence>
<dbReference type="Pfam" id="PF03176">
    <property type="entry name" value="MMPL"/>
    <property type="match status" value="2"/>
</dbReference>
<keyword evidence="5 7" id="KW-0472">Membrane</keyword>
<feature type="transmembrane region" description="Helical" evidence="7">
    <location>
        <begin position="854"/>
        <end position="877"/>
    </location>
</feature>
<dbReference type="InterPro" id="IPR004869">
    <property type="entry name" value="MMPL_dom"/>
</dbReference>
<feature type="transmembrane region" description="Helical" evidence="7">
    <location>
        <begin position="384"/>
        <end position="407"/>
    </location>
</feature>
<name>A0A2M9ZQ45_9LEPT</name>
<dbReference type="EMBL" id="NPDZ01000002">
    <property type="protein sequence ID" value="PJZ74145.1"/>
    <property type="molecule type" value="Genomic_DNA"/>
</dbReference>
<dbReference type="RefSeq" id="WP_100714491.1">
    <property type="nucleotide sequence ID" value="NZ_NPDY01000013.1"/>
</dbReference>
<evidence type="ECO:0000313" key="10">
    <source>
        <dbReference type="EMBL" id="PJZ74145.1"/>
    </source>
</evidence>
<evidence type="ECO:0000256" key="6">
    <source>
        <dbReference type="SAM" id="MobiDB-lite"/>
    </source>
</evidence>
<evidence type="ECO:0000313" key="9">
    <source>
        <dbReference type="EMBL" id="PJZ68986.1"/>
    </source>
</evidence>
<keyword evidence="4 7" id="KW-1133">Transmembrane helix</keyword>
<dbReference type="PROSITE" id="PS51257">
    <property type="entry name" value="PROKAR_LIPOPROTEIN"/>
    <property type="match status" value="1"/>
</dbReference>
<evidence type="ECO:0000256" key="2">
    <source>
        <dbReference type="ARBA" id="ARBA00022475"/>
    </source>
</evidence>
<feature type="domain" description="SSD" evidence="8">
    <location>
        <begin position="313"/>
        <end position="441"/>
    </location>
</feature>
<feature type="transmembrane region" description="Helical" evidence="7">
    <location>
        <begin position="314"/>
        <end position="336"/>
    </location>
</feature>
<dbReference type="Gene3D" id="1.20.1640.10">
    <property type="entry name" value="Multidrug efflux transporter AcrB transmembrane domain"/>
    <property type="match status" value="2"/>
</dbReference>
<feature type="transmembrane region" description="Helical" evidence="7">
    <location>
        <begin position="12"/>
        <end position="34"/>
    </location>
</feature>
<feature type="transmembrane region" description="Helical" evidence="7">
    <location>
        <begin position="474"/>
        <end position="491"/>
    </location>
</feature>
<feature type="transmembrane region" description="Helical" evidence="7">
    <location>
        <begin position="889"/>
        <end position="909"/>
    </location>
</feature>
<dbReference type="SUPFAM" id="SSF82866">
    <property type="entry name" value="Multidrug efflux transporter AcrB transmembrane domain"/>
    <property type="match status" value="2"/>
</dbReference>
<keyword evidence="11" id="KW-1185">Reference proteome</keyword>
<feature type="domain" description="SSD" evidence="8">
    <location>
        <begin position="768"/>
        <end position="911"/>
    </location>
</feature>
<dbReference type="EMBL" id="NPDY01000013">
    <property type="protein sequence ID" value="PJZ68986.1"/>
    <property type="molecule type" value="Genomic_DNA"/>
</dbReference>
<feature type="transmembrane region" description="Helical" evidence="7">
    <location>
        <begin position="769"/>
        <end position="787"/>
    </location>
</feature>
<proteinExistence type="predicted"/>
<keyword evidence="3 7" id="KW-0812">Transmembrane</keyword>
<feature type="transmembrane region" description="Helical" evidence="7">
    <location>
        <begin position="343"/>
        <end position="364"/>
    </location>
</feature>
<accession>A0A2M9ZQ45</accession>
<feature type="transmembrane region" description="Helical" evidence="7">
    <location>
        <begin position="419"/>
        <end position="446"/>
    </location>
</feature>
<evidence type="ECO:0000313" key="11">
    <source>
        <dbReference type="Proteomes" id="UP000231962"/>
    </source>
</evidence>
<dbReference type="PANTHER" id="PTHR33406">
    <property type="entry name" value="MEMBRANE PROTEIN MJ1562-RELATED"/>
    <property type="match status" value="1"/>
</dbReference>
<evidence type="ECO:0000256" key="4">
    <source>
        <dbReference type="ARBA" id="ARBA00022989"/>
    </source>
</evidence>
<evidence type="ECO:0000256" key="7">
    <source>
        <dbReference type="SAM" id="Phobius"/>
    </source>
</evidence>
<dbReference type="Proteomes" id="UP000231990">
    <property type="component" value="Unassembled WGS sequence"/>
</dbReference>
<dbReference type="InterPro" id="IPR050545">
    <property type="entry name" value="Mycobact_MmpL"/>
</dbReference>
<reference evidence="11 12" key="1">
    <citation type="submission" date="2017-07" db="EMBL/GenBank/DDBJ databases">
        <title>Leptospira spp. isolated from tropical soils.</title>
        <authorList>
            <person name="Thibeaux R."/>
            <person name="Iraola G."/>
            <person name="Ferres I."/>
            <person name="Bierque E."/>
            <person name="Girault D."/>
            <person name="Soupe-Gilbert M.-E."/>
            <person name="Picardeau M."/>
            <person name="Goarant C."/>
        </authorList>
    </citation>
    <scope>NUCLEOTIDE SEQUENCE [LARGE SCALE GENOMIC DNA]</scope>
    <source>
        <strain evidence="10 12">FH1-B-B1</strain>
        <strain evidence="9 11">FH1-B-C1</strain>
    </source>
</reference>
<evidence type="ECO:0000256" key="3">
    <source>
        <dbReference type="ARBA" id="ARBA00022692"/>
    </source>
</evidence>
<evidence type="ECO:0000259" key="8">
    <source>
        <dbReference type="PROSITE" id="PS50156"/>
    </source>
</evidence>
<keyword evidence="2" id="KW-1003">Cell membrane</keyword>
<comment type="subcellular location">
    <subcellularLocation>
        <location evidence="1">Cell membrane</location>
        <topology evidence="1">Multi-pass membrane protein</topology>
    </subcellularLocation>
</comment>
<dbReference type="InterPro" id="IPR000731">
    <property type="entry name" value="SSD"/>
</dbReference>
<feature type="region of interest" description="Disordered" evidence="6">
    <location>
        <begin position="922"/>
        <end position="998"/>
    </location>
</feature>
<comment type="caution">
    <text evidence="10">The sequence shown here is derived from an EMBL/GenBank/DDBJ whole genome shotgun (WGS) entry which is preliminary data.</text>
</comment>
<dbReference type="AlphaFoldDB" id="A0A2M9ZQ45"/>
<gene>
    <name evidence="9" type="ORF">CH360_13035</name>
    <name evidence="10" type="ORF">CH373_04295</name>
</gene>
<feature type="transmembrane region" description="Helical" evidence="7">
    <location>
        <begin position="286"/>
        <end position="308"/>
    </location>
</feature>
<protein>
    <submittedName>
        <fullName evidence="10">Transporter</fullName>
    </submittedName>
</protein>
<dbReference type="OrthoDB" id="49344at2"/>
<evidence type="ECO:0000256" key="5">
    <source>
        <dbReference type="ARBA" id="ARBA00023136"/>
    </source>
</evidence>
<organism evidence="10 12">
    <name type="scientific">Leptospira perolatii</name>
    <dbReference type="NCBI Taxonomy" id="2023191"/>
    <lineage>
        <taxon>Bacteria</taxon>
        <taxon>Pseudomonadati</taxon>
        <taxon>Spirochaetota</taxon>
        <taxon>Spirochaetia</taxon>
        <taxon>Leptospirales</taxon>
        <taxon>Leptospiraceae</taxon>
        <taxon>Leptospira</taxon>
    </lineage>
</organism>
<evidence type="ECO:0000313" key="12">
    <source>
        <dbReference type="Proteomes" id="UP000231990"/>
    </source>
</evidence>
<feature type="compositionally biased region" description="Basic residues" evidence="6">
    <location>
        <begin position="967"/>
        <end position="998"/>
    </location>
</feature>
<dbReference type="PROSITE" id="PS50156">
    <property type="entry name" value="SSD"/>
    <property type="match status" value="2"/>
</dbReference>
<dbReference type="GO" id="GO:0005886">
    <property type="term" value="C:plasma membrane"/>
    <property type="evidence" value="ECO:0007669"/>
    <property type="project" value="UniProtKB-SubCell"/>
</dbReference>
<dbReference type="PANTHER" id="PTHR33406:SF13">
    <property type="entry name" value="MEMBRANE PROTEIN YDFJ"/>
    <property type="match status" value="1"/>
</dbReference>
<feature type="transmembrane region" description="Helical" evidence="7">
    <location>
        <begin position="794"/>
        <end position="814"/>
    </location>
</feature>